<dbReference type="AlphaFoldDB" id="A0A928Z656"/>
<dbReference type="InterPro" id="IPR027417">
    <property type="entry name" value="P-loop_NTPase"/>
</dbReference>
<dbReference type="CDD" id="cd01029">
    <property type="entry name" value="TOPRIM_primases"/>
    <property type="match status" value="1"/>
</dbReference>
<reference evidence="2" key="1">
    <citation type="submission" date="2020-10" db="EMBL/GenBank/DDBJ databases">
        <authorList>
            <person name="Castelo-Branco R."/>
            <person name="Eusebio N."/>
            <person name="Adriana R."/>
            <person name="Vieira A."/>
            <person name="Brugerolle De Fraissinette N."/>
            <person name="Rezende De Castro R."/>
            <person name="Schneider M.P."/>
            <person name="Vasconcelos V."/>
            <person name="Leao P.N."/>
        </authorList>
    </citation>
    <scope>NUCLEOTIDE SEQUENCE</scope>
    <source>
        <strain evidence="2">LEGE 11480</strain>
    </source>
</reference>
<organism evidence="2 3">
    <name type="scientific">Romeriopsis navalis LEGE 11480</name>
    <dbReference type="NCBI Taxonomy" id="2777977"/>
    <lineage>
        <taxon>Bacteria</taxon>
        <taxon>Bacillati</taxon>
        <taxon>Cyanobacteriota</taxon>
        <taxon>Cyanophyceae</taxon>
        <taxon>Leptolyngbyales</taxon>
        <taxon>Leptolyngbyaceae</taxon>
        <taxon>Romeriopsis</taxon>
        <taxon>Romeriopsis navalis</taxon>
    </lineage>
</organism>
<proteinExistence type="predicted"/>
<dbReference type="InterPro" id="IPR049996">
    <property type="entry name" value="Slr7037-like"/>
</dbReference>
<dbReference type="PANTHER" id="PTHR34985:SF1">
    <property type="entry name" value="SLR0554 PROTEIN"/>
    <property type="match status" value="1"/>
</dbReference>
<gene>
    <name evidence="2" type="ORF">IQ266_27435</name>
</gene>
<dbReference type="SUPFAM" id="SSF52540">
    <property type="entry name" value="P-loop containing nucleoside triphosphate hydrolases"/>
    <property type="match status" value="1"/>
</dbReference>
<feature type="non-terminal residue" evidence="2">
    <location>
        <position position="753"/>
    </location>
</feature>
<evidence type="ECO:0000259" key="1">
    <source>
        <dbReference type="Pfam" id="PF12965"/>
    </source>
</evidence>
<protein>
    <submittedName>
        <fullName evidence="2">DUF3854 domain-containing protein</fullName>
    </submittedName>
</protein>
<dbReference type="Proteomes" id="UP000625316">
    <property type="component" value="Unassembled WGS sequence"/>
</dbReference>
<accession>A0A928Z656</accession>
<dbReference type="InterPro" id="IPR034154">
    <property type="entry name" value="TOPRIM_DnaG/twinkle"/>
</dbReference>
<evidence type="ECO:0000313" key="2">
    <source>
        <dbReference type="EMBL" id="MBE9033469.1"/>
    </source>
</evidence>
<dbReference type="RefSeq" id="WP_264328268.1">
    <property type="nucleotide sequence ID" value="NZ_JADEXQ010000212.1"/>
</dbReference>
<keyword evidence="3" id="KW-1185">Reference proteome</keyword>
<comment type="caution">
    <text evidence="2">The sequence shown here is derived from an EMBL/GenBank/DDBJ whole genome shotgun (WGS) entry which is preliminary data.</text>
</comment>
<dbReference type="PANTHER" id="PTHR34985">
    <property type="entry name" value="SLR0554 PROTEIN"/>
    <property type="match status" value="1"/>
</dbReference>
<evidence type="ECO:0000313" key="3">
    <source>
        <dbReference type="Proteomes" id="UP000625316"/>
    </source>
</evidence>
<dbReference type="EMBL" id="JADEXQ010000212">
    <property type="protein sequence ID" value="MBE9033469.1"/>
    <property type="molecule type" value="Genomic_DNA"/>
</dbReference>
<name>A0A928Z656_9CYAN</name>
<dbReference type="InterPro" id="IPR024385">
    <property type="entry name" value="DUF3854"/>
</dbReference>
<feature type="domain" description="DUF3854" evidence="1">
    <location>
        <begin position="157"/>
        <end position="281"/>
    </location>
</feature>
<dbReference type="NCBIfam" id="NF042913">
    <property type="entry name" value="CyRepA1"/>
    <property type="match status" value="1"/>
</dbReference>
<dbReference type="Pfam" id="PF12965">
    <property type="entry name" value="DUF3854"/>
    <property type="match status" value="1"/>
</dbReference>
<sequence>MCSLPVSTQVTKTPTHNHKLFTPSFEQFAQQITEECIVGSAIDKVLFNASIQLTSDTVLQAGGEVSSPIHDALNWRISRFGQQARQNQAAALFLNENQSCWQAKLCEPVWDRKKQKPRKYETPVGAGSRAYLPPIPTAIRQKIADRYESPVPADGEFWTWVKHANVPIVITEGAKKALALLSQGYVAIALYGVNGGYRSKDALGNACAPYLIDDLVPFVQSERPVYLAFDQDAAVETRKMVNIALARFSRLLTQVEADVRILQWDGAIGKGADDLIVQGGIELFERAYDTAPTVEEWRVLLHLSRQLTLRPSKLVTAPDLSQVQLDTLPTKGIIGIASPKGTGKTKCIAGMLKPEDTVALATHRVCLGRNLCSRVGIHWRGDLDKFNGQFIAGDGYTLQVGFCVDSLLAIDPDRFTGCVLIIDEVVQVLRHLLTSSTCRKDGKLPALLARLRQLMQVAQRVIVADADLDDATLFYLADLRNDKQPVYLIRNDIKPQGYAVEFIQAPNATAAIAKFVEVVQAGERVFVSTDSKAGSKRLAKLLEGLNIAYLLLNSETSGGADEQAFITNPDQVLADADYPVVIATPSLSTGASIESDYFDRVFGLFYGASSTDADMAQGLGRVRQPIQRVVWCAERGMNLSKVSSSTNPLQLRTALKTRTDATTSLLRCQLREDVQMALENYDWQSDPHLRLWSQISAKTNFAMLNLRVALRVRLRQEGNRVQVWDLDTNPLMKDQLKQLRKDIKTAEATAIAN</sequence>